<dbReference type="OMA" id="CSKIGQG"/>
<protein>
    <recommendedName>
        <fullName evidence="13">C2H2-type domain-containing protein</fullName>
    </recommendedName>
</protein>
<evidence type="ECO:0000256" key="11">
    <source>
        <dbReference type="ARBA" id="ARBA00038409"/>
    </source>
</evidence>
<dbReference type="PROSITE" id="PS00028">
    <property type="entry name" value="ZINC_FINGER_C2H2_1"/>
    <property type="match status" value="3"/>
</dbReference>
<dbReference type="GO" id="GO:0005634">
    <property type="term" value="C:nucleus"/>
    <property type="evidence" value="ECO:0007669"/>
    <property type="project" value="UniProtKB-SubCell"/>
</dbReference>
<sequence>MTTMTFHRGQMEYIQPPQNSQEIQPSPLALLAATCSKIGQGFEAPQNILQAPINQLDTHQEFATSWVSEQNGSSHTNDDVYNSNTPNVLQTQNHSNTGLYASINQVEQGQMYYATVTSSPVVLSQQGLVTNTEASVNLAYTPEYDLSKTVDGVWTVKSDSGENNTAIGAQWWQGKPLSWAKSTSSPSHQFVVSPSYSTTVGTSDAGMSIIEQQGQEAAVDNNAQNPAYVQVTRTPQGQIILTQESTEPNKWLSTGTVNVIAAASNAANGNAAIQVQVHPESPQDAQNVSVNVGQGSNRRLRRVACTCPNCREGEGRTADGRKQHICHIPGCGKVYGKTSHLRAHLRWHTGERPFVCNWLFCGKRFTRSDELQRHRRTHTGEKRFACPECGKRFMRSDHLSKHVRTHSNGRPVKGNGVMSSGETIAIRPIPQQEISNLPVIEPRPEEIKTKVESDRSAVVEVDLPNVAVAVEQNQLSENEYFTGDATEHYLNDMSVAHEFVAVRMDGTPGTAILVQAQNLNISQGV</sequence>
<accession>A0A3M6UAF2</accession>
<dbReference type="STRING" id="46731.A0A3M6UAF2"/>
<proteinExistence type="inferred from homology"/>
<feature type="domain" description="C2H2-type" evidence="13">
    <location>
        <begin position="354"/>
        <end position="383"/>
    </location>
</feature>
<keyword evidence="2" id="KW-0479">Metal-binding</keyword>
<dbReference type="AlphaFoldDB" id="A0A3M6UAF2"/>
<evidence type="ECO:0000313" key="14">
    <source>
        <dbReference type="EMBL" id="RMX50504.1"/>
    </source>
</evidence>
<comment type="subcellular location">
    <subcellularLocation>
        <location evidence="1">Nucleus</location>
    </subcellularLocation>
</comment>
<dbReference type="PANTHER" id="PTHR23235:SF165">
    <property type="entry name" value="TRANSCRIPTION FACTOR BTD"/>
    <property type="match status" value="1"/>
</dbReference>
<keyword evidence="15" id="KW-1185">Reference proteome</keyword>
<keyword evidence="9" id="KW-0539">Nucleus</keyword>
<evidence type="ECO:0000313" key="15">
    <source>
        <dbReference type="Proteomes" id="UP000275408"/>
    </source>
</evidence>
<evidence type="ECO:0000256" key="2">
    <source>
        <dbReference type="ARBA" id="ARBA00022723"/>
    </source>
</evidence>
<reference evidence="14 15" key="1">
    <citation type="journal article" date="2018" name="Sci. Rep.">
        <title>Comparative analysis of the Pocillopora damicornis genome highlights role of immune system in coral evolution.</title>
        <authorList>
            <person name="Cunning R."/>
            <person name="Bay R.A."/>
            <person name="Gillette P."/>
            <person name="Baker A.C."/>
            <person name="Traylor-Knowles N."/>
        </authorList>
    </citation>
    <scope>NUCLEOTIDE SEQUENCE [LARGE SCALE GENOMIC DNA]</scope>
    <source>
        <strain evidence="14">RSMAS</strain>
        <tissue evidence="14">Whole animal</tissue>
    </source>
</reference>
<dbReference type="GO" id="GO:0000978">
    <property type="term" value="F:RNA polymerase II cis-regulatory region sequence-specific DNA binding"/>
    <property type="evidence" value="ECO:0007669"/>
    <property type="project" value="TreeGrafter"/>
</dbReference>
<feature type="domain" description="C2H2-type" evidence="13">
    <location>
        <begin position="324"/>
        <end position="353"/>
    </location>
</feature>
<evidence type="ECO:0000256" key="1">
    <source>
        <dbReference type="ARBA" id="ARBA00004123"/>
    </source>
</evidence>
<dbReference type="PROSITE" id="PS50157">
    <property type="entry name" value="ZINC_FINGER_C2H2_2"/>
    <property type="match status" value="3"/>
</dbReference>
<evidence type="ECO:0000256" key="5">
    <source>
        <dbReference type="ARBA" id="ARBA00022833"/>
    </source>
</evidence>
<dbReference type="InterPro" id="IPR013087">
    <property type="entry name" value="Znf_C2H2_type"/>
</dbReference>
<dbReference type="SUPFAM" id="SSF57667">
    <property type="entry name" value="beta-beta-alpha zinc fingers"/>
    <property type="match status" value="2"/>
</dbReference>
<dbReference type="PANTHER" id="PTHR23235">
    <property type="entry name" value="KRUEPPEL-LIKE TRANSCRIPTION FACTOR"/>
    <property type="match status" value="1"/>
</dbReference>
<evidence type="ECO:0000259" key="13">
    <source>
        <dbReference type="PROSITE" id="PS50157"/>
    </source>
</evidence>
<keyword evidence="4 12" id="KW-0863">Zinc-finger</keyword>
<evidence type="ECO:0000256" key="4">
    <source>
        <dbReference type="ARBA" id="ARBA00022771"/>
    </source>
</evidence>
<dbReference type="Proteomes" id="UP000275408">
    <property type="component" value="Unassembled WGS sequence"/>
</dbReference>
<keyword evidence="7" id="KW-0238">DNA-binding</keyword>
<evidence type="ECO:0000256" key="10">
    <source>
        <dbReference type="ARBA" id="ARBA00037677"/>
    </source>
</evidence>
<dbReference type="SMART" id="SM00355">
    <property type="entry name" value="ZnF_C2H2"/>
    <property type="match status" value="3"/>
</dbReference>
<dbReference type="FunFam" id="3.30.160.60:FF:000077">
    <property type="entry name" value="Sp8 transcription factor"/>
    <property type="match status" value="1"/>
</dbReference>
<dbReference type="EMBL" id="RCHS01001944">
    <property type="protein sequence ID" value="RMX50504.1"/>
    <property type="molecule type" value="Genomic_DNA"/>
</dbReference>
<name>A0A3M6UAF2_POCDA</name>
<dbReference type="GO" id="GO:0000981">
    <property type="term" value="F:DNA-binding transcription factor activity, RNA polymerase II-specific"/>
    <property type="evidence" value="ECO:0007669"/>
    <property type="project" value="TreeGrafter"/>
</dbReference>
<keyword evidence="5" id="KW-0862">Zinc</keyword>
<comment type="function">
    <text evidence="10">Transcription factor which plays a key role in limb development. Positively regulates FGF8 expression in the apical ectodermal ridge (AER) and contributes to limb outgrowth in embryos.</text>
</comment>
<keyword evidence="8" id="KW-0804">Transcription</keyword>
<keyword evidence="6" id="KW-0805">Transcription regulation</keyword>
<dbReference type="InterPro" id="IPR036236">
    <property type="entry name" value="Znf_C2H2_sf"/>
</dbReference>
<dbReference type="Gene3D" id="3.30.160.60">
    <property type="entry name" value="Classic Zinc Finger"/>
    <property type="match status" value="3"/>
</dbReference>
<evidence type="ECO:0000256" key="9">
    <source>
        <dbReference type="ARBA" id="ARBA00023242"/>
    </source>
</evidence>
<evidence type="ECO:0000256" key="12">
    <source>
        <dbReference type="PROSITE-ProRule" id="PRU00042"/>
    </source>
</evidence>
<dbReference type="FunFam" id="3.30.160.60:FF:000026">
    <property type="entry name" value="Transcription factor Sp3"/>
    <property type="match status" value="1"/>
</dbReference>
<evidence type="ECO:0000256" key="8">
    <source>
        <dbReference type="ARBA" id="ARBA00023163"/>
    </source>
</evidence>
<keyword evidence="3" id="KW-0677">Repeat</keyword>
<comment type="similarity">
    <text evidence="11">Belongs to the Sp1 C2H2-type zinc-finger protein family.</text>
</comment>
<dbReference type="FunFam" id="3.30.160.60:FF:000014">
    <property type="entry name" value="Transcription factor Sp3"/>
    <property type="match status" value="1"/>
</dbReference>
<evidence type="ECO:0000256" key="6">
    <source>
        <dbReference type="ARBA" id="ARBA00023015"/>
    </source>
</evidence>
<organism evidence="14 15">
    <name type="scientific">Pocillopora damicornis</name>
    <name type="common">Cauliflower coral</name>
    <name type="synonym">Millepora damicornis</name>
    <dbReference type="NCBI Taxonomy" id="46731"/>
    <lineage>
        <taxon>Eukaryota</taxon>
        <taxon>Metazoa</taxon>
        <taxon>Cnidaria</taxon>
        <taxon>Anthozoa</taxon>
        <taxon>Hexacorallia</taxon>
        <taxon>Scleractinia</taxon>
        <taxon>Astrocoeniina</taxon>
        <taxon>Pocilloporidae</taxon>
        <taxon>Pocillopora</taxon>
    </lineage>
</organism>
<dbReference type="Pfam" id="PF00096">
    <property type="entry name" value="zf-C2H2"/>
    <property type="match status" value="3"/>
</dbReference>
<evidence type="ECO:0000256" key="3">
    <source>
        <dbReference type="ARBA" id="ARBA00022737"/>
    </source>
</evidence>
<dbReference type="GO" id="GO:0008270">
    <property type="term" value="F:zinc ion binding"/>
    <property type="evidence" value="ECO:0007669"/>
    <property type="project" value="UniProtKB-KW"/>
</dbReference>
<comment type="caution">
    <text evidence="14">The sequence shown here is derived from an EMBL/GenBank/DDBJ whole genome shotgun (WGS) entry which is preliminary data.</text>
</comment>
<feature type="domain" description="C2H2-type" evidence="13">
    <location>
        <begin position="384"/>
        <end position="411"/>
    </location>
</feature>
<evidence type="ECO:0000256" key="7">
    <source>
        <dbReference type="ARBA" id="ARBA00023125"/>
    </source>
</evidence>
<gene>
    <name evidence="14" type="ORF">pdam_00009229</name>
</gene>
<dbReference type="OrthoDB" id="6365676at2759"/>